<organism evidence="1 2">
    <name type="scientific">Candidatus Gallipaludibacter merdavium</name>
    <dbReference type="NCBI Taxonomy" id="2840839"/>
    <lineage>
        <taxon>Bacteria</taxon>
        <taxon>Pseudomonadati</taxon>
        <taxon>Bacteroidota</taxon>
        <taxon>Bacteroidia</taxon>
        <taxon>Bacteroidales</taxon>
        <taxon>Candidatus Gallipaludibacter</taxon>
    </lineage>
</organism>
<comment type="caution">
    <text evidence="1">The sequence shown here is derived from an EMBL/GenBank/DDBJ whole genome shotgun (WGS) entry which is preliminary data.</text>
</comment>
<accession>A0A9D9HUE8</accession>
<name>A0A9D9HUE8_9BACT</name>
<dbReference type="EMBL" id="JADIMG010000072">
    <property type="protein sequence ID" value="MBO8460122.1"/>
    <property type="molecule type" value="Genomic_DNA"/>
</dbReference>
<proteinExistence type="predicted"/>
<reference evidence="1" key="2">
    <citation type="journal article" date="2021" name="PeerJ">
        <title>Extensive microbial diversity within the chicken gut microbiome revealed by metagenomics and culture.</title>
        <authorList>
            <person name="Gilroy R."/>
            <person name="Ravi A."/>
            <person name="Getino M."/>
            <person name="Pursley I."/>
            <person name="Horton D.L."/>
            <person name="Alikhan N.F."/>
            <person name="Baker D."/>
            <person name="Gharbi K."/>
            <person name="Hall N."/>
            <person name="Watson M."/>
            <person name="Adriaenssens E.M."/>
            <person name="Foster-Nyarko E."/>
            <person name="Jarju S."/>
            <person name="Secka A."/>
            <person name="Antonio M."/>
            <person name="Oren A."/>
            <person name="Chaudhuri R.R."/>
            <person name="La Ragione R."/>
            <person name="Hildebrand F."/>
            <person name="Pallen M.J."/>
        </authorList>
    </citation>
    <scope>NUCLEOTIDE SEQUENCE</scope>
    <source>
        <strain evidence="1">G3-3990</strain>
    </source>
</reference>
<sequence length="108" mass="12470">MAVLNIKPCRLEYQVTTDGYDDENGDFHAGESYWDGDIECDAVPAGKANEKTFEDGVVRSYSFTVYLNPDCRRFKIGEKVRLHRLGGVYEYEVKGFMPYQHQCKMWIG</sequence>
<dbReference type="Proteomes" id="UP000823641">
    <property type="component" value="Unassembled WGS sequence"/>
</dbReference>
<evidence type="ECO:0000313" key="1">
    <source>
        <dbReference type="EMBL" id="MBO8460122.1"/>
    </source>
</evidence>
<protein>
    <submittedName>
        <fullName evidence="1">Uncharacterized protein</fullName>
    </submittedName>
</protein>
<gene>
    <name evidence="1" type="ORF">IAA73_07315</name>
</gene>
<dbReference type="AlphaFoldDB" id="A0A9D9HUE8"/>
<reference evidence="1" key="1">
    <citation type="submission" date="2020-10" db="EMBL/GenBank/DDBJ databases">
        <authorList>
            <person name="Gilroy R."/>
        </authorList>
    </citation>
    <scope>NUCLEOTIDE SEQUENCE</scope>
    <source>
        <strain evidence="1">G3-3990</strain>
    </source>
</reference>
<evidence type="ECO:0000313" key="2">
    <source>
        <dbReference type="Proteomes" id="UP000823641"/>
    </source>
</evidence>